<dbReference type="RefSeq" id="WP_089686067.1">
    <property type="nucleotide sequence ID" value="NZ_FNFO01000010.1"/>
</dbReference>
<dbReference type="AlphaFoldDB" id="A0A1G9Q7J5"/>
<dbReference type="GO" id="GO:0005840">
    <property type="term" value="C:ribosome"/>
    <property type="evidence" value="ECO:0007669"/>
    <property type="project" value="UniProtKB-KW"/>
</dbReference>
<dbReference type="Proteomes" id="UP000198510">
    <property type="component" value="Unassembled WGS sequence"/>
</dbReference>
<dbReference type="OrthoDB" id="9797862at2"/>
<keyword evidence="4" id="KW-0694">RNA-binding</keyword>
<dbReference type="GO" id="GO:0006412">
    <property type="term" value="P:translation"/>
    <property type="evidence" value="ECO:0007669"/>
    <property type="project" value="UniProtKB-UniRule"/>
</dbReference>
<gene>
    <name evidence="4" type="primary">rplW</name>
    <name evidence="5" type="ORF">SAMN05421823_11066</name>
</gene>
<dbReference type="GO" id="GO:1990904">
    <property type="term" value="C:ribonucleoprotein complex"/>
    <property type="evidence" value="ECO:0007669"/>
    <property type="project" value="UniProtKB-KW"/>
</dbReference>
<dbReference type="Gene3D" id="3.30.70.330">
    <property type="match status" value="1"/>
</dbReference>
<protein>
    <recommendedName>
        <fullName evidence="4">Large ribosomal subunit protein uL23</fullName>
    </recommendedName>
</protein>
<keyword evidence="6" id="KW-1185">Reference proteome</keyword>
<evidence type="ECO:0000256" key="1">
    <source>
        <dbReference type="ARBA" id="ARBA00006700"/>
    </source>
</evidence>
<reference evidence="5 6" key="1">
    <citation type="submission" date="2016-10" db="EMBL/GenBank/DDBJ databases">
        <authorList>
            <person name="de Groot N.N."/>
        </authorList>
    </citation>
    <scope>NUCLEOTIDE SEQUENCE [LARGE SCALE GENOMIC DNA]</scope>
    <source>
        <strain evidence="5 6">DSM 25186</strain>
    </source>
</reference>
<dbReference type="InterPro" id="IPR013025">
    <property type="entry name" value="Ribosomal_uL23-like"/>
</dbReference>
<dbReference type="InterPro" id="IPR012678">
    <property type="entry name" value="Ribosomal_uL23/eL15/eS24_sf"/>
</dbReference>
<accession>A0A1G9Q7J5</accession>
<sequence length="96" mass="11249">MRSILIRPLVTEKFTKLNEKGVYGFEVNRDSDKLQIRHEIESMYNVRVKSVRTVNYQGKPKSRYTKAGVISGRTQNTKRAYVQLAEGEFIDFYENI</sequence>
<comment type="subunit">
    <text evidence="4">Part of the 50S ribosomal subunit. Contacts protein L29, and trigger factor when it is bound to the ribosome.</text>
</comment>
<evidence type="ECO:0000256" key="4">
    <source>
        <dbReference type="HAMAP-Rule" id="MF_01369"/>
    </source>
</evidence>
<name>A0A1G9Q7J5_9BACT</name>
<dbReference type="InterPro" id="IPR012677">
    <property type="entry name" value="Nucleotide-bd_a/b_plait_sf"/>
</dbReference>
<comment type="similarity">
    <text evidence="1 4">Belongs to the universal ribosomal protein uL23 family.</text>
</comment>
<organism evidence="5 6">
    <name type="scientific">Catalinimonas alkaloidigena</name>
    <dbReference type="NCBI Taxonomy" id="1075417"/>
    <lineage>
        <taxon>Bacteria</taxon>
        <taxon>Pseudomonadati</taxon>
        <taxon>Bacteroidota</taxon>
        <taxon>Cytophagia</taxon>
        <taxon>Cytophagales</taxon>
        <taxon>Catalimonadaceae</taxon>
        <taxon>Catalinimonas</taxon>
    </lineage>
</organism>
<dbReference type="GO" id="GO:0003735">
    <property type="term" value="F:structural constituent of ribosome"/>
    <property type="evidence" value="ECO:0007669"/>
    <property type="project" value="InterPro"/>
</dbReference>
<dbReference type="Pfam" id="PF00276">
    <property type="entry name" value="Ribosomal_L23"/>
    <property type="match status" value="1"/>
</dbReference>
<comment type="function">
    <text evidence="4">One of the early assembly proteins it binds 23S rRNA. One of the proteins that surrounds the polypeptide exit tunnel on the outside of the ribosome. Forms the main docking site for trigger factor binding to the ribosome.</text>
</comment>
<dbReference type="SUPFAM" id="SSF54189">
    <property type="entry name" value="Ribosomal proteins S24e, L23 and L15e"/>
    <property type="match status" value="1"/>
</dbReference>
<keyword evidence="3 4" id="KW-0687">Ribonucleoprotein</keyword>
<dbReference type="GO" id="GO:0019843">
    <property type="term" value="F:rRNA binding"/>
    <property type="evidence" value="ECO:0007669"/>
    <property type="project" value="UniProtKB-UniRule"/>
</dbReference>
<evidence type="ECO:0000313" key="6">
    <source>
        <dbReference type="Proteomes" id="UP000198510"/>
    </source>
</evidence>
<dbReference type="EMBL" id="FNFO01000010">
    <property type="protein sequence ID" value="SDM06986.1"/>
    <property type="molecule type" value="Genomic_DNA"/>
</dbReference>
<evidence type="ECO:0000313" key="5">
    <source>
        <dbReference type="EMBL" id="SDM06986.1"/>
    </source>
</evidence>
<dbReference type="NCBIfam" id="NF004363">
    <property type="entry name" value="PRK05738.2-4"/>
    <property type="match status" value="1"/>
</dbReference>
<dbReference type="HAMAP" id="MF_01369_B">
    <property type="entry name" value="Ribosomal_uL23_B"/>
    <property type="match status" value="1"/>
</dbReference>
<dbReference type="STRING" id="1075417.SAMN05421823_11066"/>
<evidence type="ECO:0000256" key="3">
    <source>
        <dbReference type="ARBA" id="ARBA00023274"/>
    </source>
</evidence>
<evidence type="ECO:0000256" key="2">
    <source>
        <dbReference type="ARBA" id="ARBA00022980"/>
    </source>
</evidence>
<keyword evidence="4" id="KW-0699">rRNA-binding</keyword>
<proteinExistence type="inferred from homology"/>
<dbReference type="PANTHER" id="PTHR11620">
    <property type="entry name" value="60S RIBOSOMAL PROTEIN L23A"/>
    <property type="match status" value="1"/>
</dbReference>
<keyword evidence="2 4" id="KW-0689">Ribosomal protein</keyword>